<dbReference type="EMBL" id="MLCF01000072">
    <property type="protein sequence ID" value="OIV36854.1"/>
    <property type="molecule type" value="Genomic_DNA"/>
</dbReference>
<dbReference type="AlphaFoldDB" id="A0A1J7BDZ7"/>
<comment type="caution">
    <text evidence="12">The sequence shown here is derived from an EMBL/GenBank/DDBJ whole genome shotgun (WGS) entry which is preliminary data.</text>
</comment>
<feature type="domain" description="Threonine/Serine exporter ThrE" evidence="11">
    <location>
        <begin position="334"/>
        <end position="458"/>
    </location>
</feature>
<comment type="subcellular location">
    <subcellularLocation>
        <location evidence="1">Cell membrane</location>
        <topology evidence="1">Multi-pass membrane protein</topology>
    </subcellularLocation>
</comment>
<dbReference type="InterPro" id="IPR010619">
    <property type="entry name" value="ThrE-like_N"/>
</dbReference>
<keyword evidence="3" id="KW-0997">Cell inner membrane</keyword>
<dbReference type="PANTHER" id="PTHR34390">
    <property type="entry name" value="UPF0442 PROTEIN YJJB-RELATED"/>
    <property type="match status" value="1"/>
</dbReference>
<evidence type="ECO:0000256" key="9">
    <source>
        <dbReference type="SAM" id="Phobius"/>
    </source>
</evidence>
<keyword evidence="2" id="KW-1003">Cell membrane</keyword>
<dbReference type="GO" id="GO:0022857">
    <property type="term" value="F:transmembrane transporter activity"/>
    <property type="evidence" value="ECO:0007669"/>
    <property type="project" value="InterPro"/>
</dbReference>
<protein>
    <recommendedName>
        <fullName evidence="14">Threonine/serine exporter family protein</fullName>
    </recommendedName>
</protein>
<reference evidence="12 13" key="1">
    <citation type="submission" date="2016-10" db="EMBL/GenBank/DDBJ databases">
        <title>Genome sequence of Streptomyces gilvigriseus MUSC 26.</title>
        <authorList>
            <person name="Lee L.-H."/>
            <person name="Ser H.-L."/>
        </authorList>
    </citation>
    <scope>NUCLEOTIDE SEQUENCE [LARGE SCALE GENOMIC DNA]</scope>
    <source>
        <strain evidence="12 13">MUSC 26</strain>
    </source>
</reference>
<evidence type="ECO:0000256" key="7">
    <source>
        <dbReference type="ARBA" id="ARBA00034125"/>
    </source>
</evidence>
<evidence type="ECO:0000259" key="11">
    <source>
        <dbReference type="Pfam" id="PF12821"/>
    </source>
</evidence>
<dbReference type="GO" id="GO:0015744">
    <property type="term" value="P:succinate transport"/>
    <property type="evidence" value="ECO:0007669"/>
    <property type="project" value="TreeGrafter"/>
</dbReference>
<keyword evidence="13" id="KW-1185">Reference proteome</keyword>
<evidence type="ECO:0000256" key="8">
    <source>
        <dbReference type="SAM" id="MobiDB-lite"/>
    </source>
</evidence>
<dbReference type="Pfam" id="PF06738">
    <property type="entry name" value="ThrE"/>
    <property type="match status" value="1"/>
</dbReference>
<feature type="region of interest" description="Disordered" evidence="8">
    <location>
        <begin position="1"/>
        <end position="56"/>
    </location>
</feature>
<evidence type="ECO:0000256" key="3">
    <source>
        <dbReference type="ARBA" id="ARBA00022519"/>
    </source>
</evidence>
<proteinExistence type="inferred from homology"/>
<gene>
    <name evidence="12" type="ORF">BIV57_14110</name>
</gene>
<dbReference type="PANTHER" id="PTHR34390:SF1">
    <property type="entry name" value="SUCCINATE TRANSPORTER SUBUNIT YJJB-RELATED"/>
    <property type="match status" value="1"/>
</dbReference>
<feature type="non-terminal residue" evidence="12">
    <location>
        <position position="1"/>
    </location>
</feature>
<evidence type="ECO:0000313" key="12">
    <source>
        <dbReference type="EMBL" id="OIV36854.1"/>
    </source>
</evidence>
<keyword evidence="6 9" id="KW-0472">Membrane</keyword>
<feature type="transmembrane region" description="Helical" evidence="9">
    <location>
        <begin position="248"/>
        <end position="270"/>
    </location>
</feature>
<feature type="transmembrane region" description="Helical" evidence="9">
    <location>
        <begin position="330"/>
        <end position="348"/>
    </location>
</feature>
<evidence type="ECO:0008006" key="14">
    <source>
        <dbReference type="Google" id="ProtNLM"/>
    </source>
</evidence>
<feature type="transmembrane region" description="Helical" evidence="9">
    <location>
        <begin position="222"/>
        <end position="242"/>
    </location>
</feature>
<feature type="transmembrane region" description="Helical" evidence="9">
    <location>
        <begin position="170"/>
        <end position="188"/>
    </location>
</feature>
<keyword evidence="4 9" id="KW-0812">Transmembrane</keyword>
<evidence type="ECO:0000313" key="13">
    <source>
        <dbReference type="Proteomes" id="UP000243342"/>
    </source>
</evidence>
<feature type="domain" description="Threonine/serine exporter-like N-terminal" evidence="10">
    <location>
        <begin position="63"/>
        <end position="308"/>
    </location>
</feature>
<evidence type="ECO:0000256" key="6">
    <source>
        <dbReference type="ARBA" id="ARBA00023136"/>
    </source>
</evidence>
<dbReference type="InterPro" id="IPR050539">
    <property type="entry name" value="ThrE_Dicarb/AminoAcid_Exp"/>
</dbReference>
<feature type="transmembrane region" description="Helical" evidence="9">
    <location>
        <begin position="291"/>
        <end position="310"/>
    </location>
</feature>
<name>A0A1J7BDZ7_9ACTN</name>
<dbReference type="RefSeq" id="WP_071657197.1">
    <property type="nucleotide sequence ID" value="NZ_MLCF01000072.1"/>
</dbReference>
<feature type="transmembrane region" description="Helical" evidence="9">
    <location>
        <begin position="355"/>
        <end position="372"/>
    </location>
</feature>
<evidence type="ECO:0000256" key="1">
    <source>
        <dbReference type="ARBA" id="ARBA00004651"/>
    </source>
</evidence>
<keyword evidence="5 9" id="KW-1133">Transmembrane helix</keyword>
<evidence type="ECO:0000256" key="4">
    <source>
        <dbReference type="ARBA" id="ARBA00022692"/>
    </source>
</evidence>
<feature type="transmembrane region" description="Helical" evidence="9">
    <location>
        <begin position="406"/>
        <end position="427"/>
    </location>
</feature>
<dbReference type="InterPro" id="IPR024528">
    <property type="entry name" value="ThrE_2"/>
</dbReference>
<comment type="similarity">
    <text evidence="7">Belongs to the ThrE exporter (TC 2.A.79) family.</text>
</comment>
<dbReference type="Proteomes" id="UP000243342">
    <property type="component" value="Unassembled WGS sequence"/>
</dbReference>
<sequence>PVGGTPILKLTPGAPGTRPWPERMRVLLRTPMSERPGYERSARSAPADNDSAPGTPPVPRILDIALRIGELLLASGEAAEDVEAAMLGVTHAFGLDRCEPTVTFTLLSISYHPSLVESPTTAERVVRRRGSDYTRLDAVYSLVDEITAEKATIEDVYRRLADIRRNRHPYPGWMLACASGLLAGSASVLVGGDWVVFLVSFLGALLGDRAAWWLADRGFPEFYQYALAAMPPALLAAALFAARHELDYSVQASAIITGGLFALIPGRPLVAAVQDGLTGYYITAAARLLEVLYLFIGIVCGISAMLYLALHAFHMGLAGVDTAPVTRDRPIIQILAAAGLTIAFCVLMQSDRPTLGWAVANGAAGWVVYAVINRQAGLSAVVATVVAAILVGLFGQLIARFYGGSTLPYVIPALGPLLPGSSLYYGLLGITQNHIIPGLLSTARSGALALALAVGVSLGGEVSRLFLPAVRGAPGIVPGRRRAAKRTRGF</sequence>
<feature type="transmembrane region" description="Helical" evidence="9">
    <location>
        <begin position="194"/>
        <end position="215"/>
    </location>
</feature>
<evidence type="ECO:0000259" key="10">
    <source>
        <dbReference type="Pfam" id="PF06738"/>
    </source>
</evidence>
<accession>A0A1J7BDZ7</accession>
<dbReference type="GO" id="GO:0005886">
    <property type="term" value="C:plasma membrane"/>
    <property type="evidence" value="ECO:0007669"/>
    <property type="project" value="UniProtKB-SubCell"/>
</dbReference>
<dbReference type="OrthoDB" id="9763957at2"/>
<evidence type="ECO:0000256" key="2">
    <source>
        <dbReference type="ARBA" id="ARBA00022475"/>
    </source>
</evidence>
<feature type="transmembrane region" description="Helical" evidence="9">
    <location>
        <begin position="378"/>
        <end position="399"/>
    </location>
</feature>
<dbReference type="Pfam" id="PF12821">
    <property type="entry name" value="ThrE_2"/>
    <property type="match status" value="1"/>
</dbReference>
<evidence type="ECO:0000256" key="5">
    <source>
        <dbReference type="ARBA" id="ARBA00022989"/>
    </source>
</evidence>
<organism evidence="12 13">
    <name type="scientific">Mangrovactinospora gilvigrisea</name>
    <dbReference type="NCBI Taxonomy" id="1428644"/>
    <lineage>
        <taxon>Bacteria</taxon>
        <taxon>Bacillati</taxon>
        <taxon>Actinomycetota</taxon>
        <taxon>Actinomycetes</taxon>
        <taxon>Kitasatosporales</taxon>
        <taxon>Streptomycetaceae</taxon>
        <taxon>Mangrovactinospora</taxon>
    </lineage>
</organism>